<evidence type="ECO:0008006" key="5">
    <source>
        <dbReference type="Google" id="ProtNLM"/>
    </source>
</evidence>
<feature type="region of interest" description="Disordered" evidence="2">
    <location>
        <begin position="134"/>
        <end position="161"/>
    </location>
</feature>
<dbReference type="SUPFAM" id="SSF140566">
    <property type="entry name" value="FlgN-like"/>
    <property type="match status" value="1"/>
</dbReference>
<evidence type="ECO:0000256" key="2">
    <source>
        <dbReference type="SAM" id="MobiDB-lite"/>
    </source>
</evidence>
<dbReference type="Proteomes" id="UP000628775">
    <property type="component" value="Unassembled WGS sequence"/>
</dbReference>
<dbReference type="InterPro" id="IPR036679">
    <property type="entry name" value="FlgN-like_sf"/>
</dbReference>
<sequence>MINTLIPIIENMIALHRQFNQLAIEKTDVIKDGNIKRLDKIINKEEGLARQLEQLEKQRLQIISDFQGSEQTDVGFSALIEQAPEDVQPTLQALQEQLTKEVFLLKQQNDLNQELLKQSLAWVNMNLNLLDPGSKPATYGHPGTTAKPQQPTARSRFDSKA</sequence>
<proteinExistence type="predicted"/>
<dbReference type="AlphaFoldDB" id="A0A8J2VPC1"/>
<reference evidence="3" key="2">
    <citation type="submission" date="2020-09" db="EMBL/GenBank/DDBJ databases">
        <authorList>
            <person name="Sun Q."/>
            <person name="Zhou Y."/>
        </authorList>
    </citation>
    <scope>NUCLEOTIDE SEQUENCE</scope>
    <source>
        <strain evidence="3">CGMCC 1.15371</strain>
    </source>
</reference>
<protein>
    <recommendedName>
        <fullName evidence="5">Flagellar protein FlgN</fullName>
    </recommendedName>
</protein>
<accession>A0A8J2VPC1</accession>
<keyword evidence="4" id="KW-1185">Reference proteome</keyword>
<reference evidence="3" key="1">
    <citation type="journal article" date="2014" name="Int. J. Syst. Evol. Microbiol.">
        <title>Complete genome sequence of Corynebacterium casei LMG S-19264T (=DSM 44701T), isolated from a smear-ripened cheese.</title>
        <authorList>
            <consortium name="US DOE Joint Genome Institute (JGI-PGF)"/>
            <person name="Walter F."/>
            <person name="Albersmeier A."/>
            <person name="Kalinowski J."/>
            <person name="Ruckert C."/>
        </authorList>
    </citation>
    <scope>NUCLEOTIDE SEQUENCE</scope>
    <source>
        <strain evidence="3">CGMCC 1.15371</strain>
    </source>
</reference>
<comment type="caution">
    <text evidence="3">The sequence shown here is derived from an EMBL/GenBank/DDBJ whole genome shotgun (WGS) entry which is preliminary data.</text>
</comment>
<dbReference type="Gene3D" id="1.20.58.300">
    <property type="entry name" value="FlgN-like"/>
    <property type="match status" value="1"/>
</dbReference>
<evidence type="ECO:0000256" key="1">
    <source>
        <dbReference type="ARBA" id="ARBA00022795"/>
    </source>
</evidence>
<organism evidence="3 4">
    <name type="scientific">Pullulanibacillus camelliae</name>
    <dbReference type="NCBI Taxonomy" id="1707096"/>
    <lineage>
        <taxon>Bacteria</taxon>
        <taxon>Bacillati</taxon>
        <taxon>Bacillota</taxon>
        <taxon>Bacilli</taxon>
        <taxon>Bacillales</taxon>
        <taxon>Sporolactobacillaceae</taxon>
        <taxon>Pullulanibacillus</taxon>
    </lineage>
</organism>
<gene>
    <name evidence="3" type="ORF">GCM10011391_13720</name>
</gene>
<dbReference type="EMBL" id="BMIR01000005">
    <property type="protein sequence ID" value="GGE36171.1"/>
    <property type="molecule type" value="Genomic_DNA"/>
</dbReference>
<dbReference type="GO" id="GO:0044780">
    <property type="term" value="P:bacterial-type flagellum assembly"/>
    <property type="evidence" value="ECO:0007669"/>
    <property type="project" value="InterPro"/>
</dbReference>
<keyword evidence="1" id="KW-1005">Bacterial flagellum biogenesis</keyword>
<evidence type="ECO:0000313" key="3">
    <source>
        <dbReference type="EMBL" id="GGE36171.1"/>
    </source>
</evidence>
<dbReference type="RefSeq" id="WP_188691167.1">
    <property type="nucleotide sequence ID" value="NZ_BMIR01000005.1"/>
</dbReference>
<dbReference type="InterPro" id="IPR007809">
    <property type="entry name" value="FlgN-like"/>
</dbReference>
<dbReference type="Pfam" id="PF05130">
    <property type="entry name" value="FlgN"/>
    <property type="match status" value="1"/>
</dbReference>
<evidence type="ECO:0000313" key="4">
    <source>
        <dbReference type="Proteomes" id="UP000628775"/>
    </source>
</evidence>
<name>A0A8J2VPC1_9BACL</name>